<organism evidence="2 3">
    <name type="scientific">Gossypium schwendimanii</name>
    <name type="common">Cotton</name>
    <dbReference type="NCBI Taxonomy" id="34291"/>
    <lineage>
        <taxon>Eukaryota</taxon>
        <taxon>Viridiplantae</taxon>
        <taxon>Streptophyta</taxon>
        <taxon>Embryophyta</taxon>
        <taxon>Tracheophyta</taxon>
        <taxon>Spermatophyta</taxon>
        <taxon>Magnoliopsida</taxon>
        <taxon>eudicotyledons</taxon>
        <taxon>Gunneridae</taxon>
        <taxon>Pentapetalae</taxon>
        <taxon>rosids</taxon>
        <taxon>malvids</taxon>
        <taxon>Malvales</taxon>
        <taxon>Malvaceae</taxon>
        <taxon>Malvoideae</taxon>
        <taxon>Gossypium</taxon>
    </lineage>
</organism>
<dbReference type="PANTHER" id="PTHR31286:SF153">
    <property type="entry name" value="DUF4283 DOMAIN PROTEIN"/>
    <property type="match status" value="1"/>
</dbReference>
<dbReference type="EMBL" id="JABFAF010273931">
    <property type="protein sequence ID" value="MBA0879067.1"/>
    <property type="molecule type" value="Genomic_DNA"/>
</dbReference>
<sequence>MGDFIGKFMEYDSAMVTRGGGKFMRIRVLLDIRKPLKRKKRVSIEQNKFIYVIFQYERLSLFCFICGRLGHGESFCEVRLTLENQQVEFGWDFSLRAMLRRGGQAVSKWLREDTENEKWNDMEIDGERRLRRSDEEGINRTELTEERGALGRITRQIRIIKERDRINLRNLEEKDFEEEMEDLPVELVDGKKRQRINPEKVSLGYIKNLTEGNVEINLSAVTPKVTSKRMESIRIQCGFTCGIDVAAVGTSGGLSLGWKEGGNVSLKSFSKSHIDVEIENEEEMGSWRLTGFYGEPKKWGRIRDERQMNAFRETLEYCDLYDLGFSGQWYTWERGRLANNNTRERLDRGVANMEWWDLFPKFKWHFRFDANWILNEEIEERITREWNSNNLDVLEKLKKVGTNLSTWVKKEKRRKEQRMKDLNGRLLKLGACDISDAILEEITEIKLDLNLEADKEELFWEQRARVNWLQMGDKNTAFYHKNATHRRRKNRIQGLENEEHNSILVEEFKEEVVRAIKSMSPLKASGQDGFPAIFYHKYWHVVGEGVSKYCLDVLNGRRN</sequence>
<evidence type="ECO:0000259" key="1">
    <source>
        <dbReference type="Pfam" id="PF14392"/>
    </source>
</evidence>
<dbReference type="Proteomes" id="UP000593576">
    <property type="component" value="Unassembled WGS sequence"/>
</dbReference>
<dbReference type="AlphaFoldDB" id="A0A7J9N7G1"/>
<feature type="domain" description="Zinc knuckle CX2CX4HX4C" evidence="1">
    <location>
        <begin position="30"/>
        <end position="77"/>
    </location>
</feature>
<dbReference type="OrthoDB" id="1001419at2759"/>
<comment type="caution">
    <text evidence="2">The sequence shown here is derived from an EMBL/GenBank/DDBJ whole genome shotgun (WGS) entry which is preliminary data.</text>
</comment>
<proteinExistence type="predicted"/>
<evidence type="ECO:0000313" key="2">
    <source>
        <dbReference type="EMBL" id="MBA0879067.1"/>
    </source>
</evidence>
<dbReference type="Pfam" id="PF14392">
    <property type="entry name" value="zf-CCHC_4"/>
    <property type="match status" value="1"/>
</dbReference>
<keyword evidence="3" id="KW-1185">Reference proteome</keyword>
<name>A0A7J9N7G1_GOSSC</name>
<evidence type="ECO:0000313" key="3">
    <source>
        <dbReference type="Proteomes" id="UP000593576"/>
    </source>
</evidence>
<feature type="non-terminal residue" evidence="2">
    <location>
        <position position="559"/>
    </location>
</feature>
<protein>
    <recommendedName>
        <fullName evidence="1">Zinc knuckle CX2CX4HX4C domain-containing protein</fullName>
    </recommendedName>
</protein>
<dbReference type="PANTHER" id="PTHR31286">
    <property type="entry name" value="GLYCINE-RICH CELL WALL STRUCTURAL PROTEIN 1.8-LIKE"/>
    <property type="match status" value="1"/>
</dbReference>
<dbReference type="InterPro" id="IPR025836">
    <property type="entry name" value="Zn_knuckle_CX2CX4HX4C"/>
</dbReference>
<gene>
    <name evidence="2" type="ORF">Goshw_005831</name>
</gene>
<accession>A0A7J9N7G1</accession>
<dbReference type="InterPro" id="IPR040256">
    <property type="entry name" value="At4g02000-like"/>
</dbReference>
<reference evidence="2 3" key="1">
    <citation type="journal article" date="2019" name="Genome Biol. Evol.">
        <title>Insights into the evolution of the New World diploid cottons (Gossypium, subgenus Houzingenia) based on genome sequencing.</title>
        <authorList>
            <person name="Grover C.E."/>
            <person name="Arick M.A. 2nd"/>
            <person name="Thrash A."/>
            <person name="Conover J.L."/>
            <person name="Sanders W.S."/>
            <person name="Peterson D.G."/>
            <person name="Frelichowski J.E."/>
            <person name="Scheffler J.A."/>
            <person name="Scheffler B.E."/>
            <person name="Wendel J.F."/>
        </authorList>
    </citation>
    <scope>NUCLEOTIDE SEQUENCE [LARGE SCALE GENOMIC DNA]</scope>
    <source>
        <strain evidence="2">1</strain>
        <tissue evidence="2">Leaf</tissue>
    </source>
</reference>